<dbReference type="EMBL" id="UINC01056780">
    <property type="protein sequence ID" value="SVB77215.1"/>
    <property type="molecule type" value="Genomic_DNA"/>
</dbReference>
<evidence type="ECO:0000256" key="1">
    <source>
        <dbReference type="SAM" id="MobiDB-lite"/>
    </source>
</evidence>
<reference evidence="2" key="1">
    <citation type="submission" date="2018-05" db="EMBL/GenBank/DDBJ databases">
        <authorList>
            <person name="Lanie J.A."/>
            <person name="Ng W.-L."/>
            <person name="Kazmierczak K.M."/>
            <person name="Andrzejewski T.M."/>
            <person name="Davidsen T.M."/>
            <person name="Wayne K.J."/>
            <person name="Tettelin H."/>
            <person name="Glass J.I."/>
            <person name="Rusch D."/>
            <person name="Podicherti R."/>
            <person name="Tsui H.-C.T."/>
            <person name="Winkler M.E."/>
        </authorList>
    </citation>
    <scope>NUCLEOTIDE SEQUENCE</scope>
</reference>
<gene>
    <name evidence="2" type="ORF">METZ01_LOCUS230069</name>
</gene>
<feature type="region of interest" description="Disordered" evidence="1">
    <location>
        <begin position="30"/>
        <end position="56"/>
    </location>
</feature>
<dbReference type="AlphaFoldDB" id="A0A382GQX2"/>
<name>A0A382GQX2_9ZZZZ</name>
<sequence>MLYVDCPTTLYVDSIGAPISVDRRPYVRGEASQNAYERHPLTKQVGSPPGHTKSGP</sequence>
<protein>
    <submittedName>
        <fullName evidence="2">Uncharacterized protein</fullName>
    </submittedName>
</protein>
<feature type="non-terminal residue" evidence="2">
    <location>
        <position position="56"/>
    </location>
</feature>
<evidence type="ECO:0000313" key="2">
    <source>
        <dbReference type="EMBL" id="SVB77215.1"/>
    </source>
</evidence>
<accession>A0A382GQX2</accession>
<proteinExistence type="predicted"/>
<organism evidence="2">
    <name type="scientific">marine metagenome</name>
    <dbReference type="NCBI Taxonomy" id="408172"/>
    <lineage>
        <taxon>unclassified sequences</taxon>
        <taxon>metagenomes</taxon>
        <taxon>ecological metagenomes</taxon>
    </lineage>
</organism>